<comment type="similarity">
    <text evidence="1">Belongs to the choline/ethanolamine kinase family.</text>
</comment>
<feature type="compositionally biased region" description="Basic and acidic residues" evidence="2">
    <location>
        <begin position="100"/>
        <end position="110"/>
    </location>
</feature>
<dbReference type="Gene3D" id="3.90.1200.10">
    <property type="match status" value="1"/>
</dbReference>
<dbReference type="GO" id="GO:0004305">
    <property type="term" value="F:ethanolamine kinase activity"/>
    <property type="evidence" value="ECO:0007669"/>
    <property type="project" value="TreeGrafter"/>
</dbReference>
<dbReference type="OrthoDB" id="10267235at2759"/>
<reference evidence="4 5" key="1">
    <citation type="journal article" date="2015" name="Environ. Microbiol.">
        <title>Metagenome sequence of Elaphomyces granulatus from sporocarp tissue reveals Ascomycota ectomycorrhizal fingerprints of genome expansion and a Proteobacteria-rich microbiome.</title>
        <authorList>
            <person name="Quandt C.A."/>
            <person name="Kohler A."/>
            <person name="Hesse C.N."/>
            <person name="Sharpton T.J."/>
            <person name="Martin F."/>
            <person name="Spatafora J.W."/>
        </authorList>
    </citation>
    <scope>NUCLEOTIDE SEQUENCE [LARGE SCALE GENOMIC DNA]</scope>
    <source>
        <strain evidence="4 5">OSC145934</strain>
    </source>
</reference>
<organism evidence="4 5">
    <name type="scientific">Elaphomyces granulatus</name>
    <dbReference type="NCBI Taxonomy" id="519963"/>
    <lineage>
        <taxon>Eukaryota</taxon>
        <taxon>Fungi</taxon>
        <taxon>Dikarya</taxon>
        <taxon>Ascomycota</taxon>
        <taxon>Pezizomycotina</taxon>
        <taxon>Eurotiomycetes</taxon>
        <taxon>Eurotiomycetidae</taxon>
        <taxon>Eurotiales</taxon>
        <taxon>Elaphomycetaceae</taxon>
        <taxon>Elaphomyces</taxon>
    </lineage>
</organism>
<dbReference type="Pfam" id="PF01633">
    <property type="entry name" value="Choline_kinase"/>
    <property type="match status" value="1"/>
</dbReference>
<dbReference type="CDD" id="cd05157">
    <property type="entry name" value="ETNK_euk"/>
    <property type="match status" value="1"/>
</dbReference>
<feature type="region of interest" description="Disordered" evidence="2">
    <location>
        <begin position="561"/>
        <end position="586"/>
    </location>
</feature>
<dbReference type="InterPro" id="IPR011009">
    <property type="entry name" value="Kinase-like_dom_sf"/>
</dbReference>
<protein>
    <recommendedName>
        <fullName evidence="3">Choline kinase N-terminal domain-containing protein</fullName>
    </recommendedName>
</protein>
<dbReference type="AlphaFoldDB" id="A0A232M371"/>
<proteinExistence type="inferred from homology"/>
<feature type="domain" description="Choline kinase N-terminal" evidence="3">
    <location>
        <begin position="185"/>
        <end position="259"/>
    </location>
</feature>
<dbReference type="GO" id="GO:0006646">
    <property type="term" value="P:phosphatidylethanolamine biosynthetic process"/>
    <property type="evidence" value="ECO:0007669"/>
    <property type="project" value="TreeGrafter"/>
</dbReference>
<feature type="region of interest" description="Disordered" evidence="2">
    <location>
        <begin position="156"/>
        <end position="194"/>
    </location>
</feature>
<feature type="compositionally biased region" description="Basic residues" evidence="2">
    <location>
        <begin position="167"/>
        <end position="180"/>
    </location>
</feature>
<evidence type="ECO:0000256" key="2">
    <source>
        <dbReference type="SAM" id="MobiDB-lite"/>
    </source>
</evidence>
<dbReference type="InterPro" id="IPR007521">
    <property type="entry name" value="Choline_kin_N"/>
</dbReference>
<feature type="non-terminal residue" evidence="4">
    <location>
        <position position="1"/>
    </location>
</feature>
<evidence type="ECO:0000259" key="3">
    <source>
        <dbReference type="Pfam" id="PF04428"/>
    </source>
</evidence>
<dbReference type="Pfam" id="PF04428">
    <property type="entry name" value="Choline_kin_N"/>
    <property type="match status" value="1"/>
</dbReference>
<dbReference type="GO" id="GO:0005737">
    <property type="term" value="C:cytoplasm"/>
    <property type="evidence" value="ECO:0007669"/>
    <property type="project" value="TreeGrafter"/>
</dbReference>
<feature type="region of interest" description="Disordered" evidence="2">
    <location>
        <begin position="100"/>
        <end position="139"/>
    </location>
</feature>
<dbReference type="EMBL" id="NPHW01002726">
    <property type="protein sequence ID" value="OXV10861.1"/>
    <property type="molecule type" value="Genomic_DNA"/>
</dbReference>
<feature type="compositionally biased region" description="Polar residues" evidence="2">
    <location>
        <begin position="1"/>
        <end position="25"/>
    </location>
</feature>
<comment type="caution">
    <text evidence="4">The sequence shown here is derived from an EMBL/GenBank/DDBJ whole genome shotgun (WGS) entry which is preliminary data.</text>
</comment>
<evidence type="ECO:0000313" key="5">
    <source>
        <dbReference type="Proteomes" id="UP000243515"/>
    </source>
</evidence>
<dbReference type="Proteomes" id="UP000243515">
    <property type="component" value="Unassembled WGS sequence"/>
</dbReference>
<feature type="region of interest" description="Disordered" evidence="2">
    <location>
        <begin position="1"/>
        <end position="30"/>
    </location>
</feature>
<gene>
    <name evidence="4" type="ORF">Egran_01379</name>
</gene>
<evidence type="ECO:0000313" key="4">
    <source>
        <dbReference type="EMBL" id="OXV10861.1"/>
    </source>
</evidence>
<keyword evidence="5" id="KW-1185">Reference proteome</keyword>
<feature type="region of interest" description="Disordered" evidence="2">
    <location>
        <begin position="44"/>
        <end position="82"/>
    </location>
</feature>
<dbReference type="PANTHER" id="PTHR22603">
    <property type="entry name" value="CHOLINE/ETHANOALAMINE KINASE"/>
    <property type="match status" value="1"/>
</dbReference>
<sequence length="736" mass="82797">CNSSVVAGLTPSNQHPFSGNANTPLSVEEGDLSKQYRAKVGKRAIARSPVLQPMSSPSLHSRASISKLGSLSQDEDEVSRSLKSEKTLFTQVLDWLEREKSRRAGRKPKDPAGPSTSEGADIGDISIASSKRKESQGSERALALEDLEKILHQYVSTKGSSAEIGPKRPHRRRPKGLHRRSASESDYSDIDGNVSSVDAALNNSRTLSYTDGVPAMDPESADLQIRRRADKEPWLAFKTEILRLTHTLQLKGWRRIPTESSKDIEVTRLSGALTNAVYVVIPPRNLPHLRNGDSAPRRPAKLLLRIYGPQVDHLIDRKNELQVLRRLAKKNIGPRLLGTFNNGRFEEFFNAYTLTPRDLRVPETSRQIAKRMRELHDGIELLCEEREGGPSVFKNWDKWVERCEPVISWLDKEISDSSKRSKTSSESWRERGFVCGVHWPMFRDAVEEYRKWLTRQCGGIHEVKKRLVFAHNDTQYGNLLRLEPSDESPLLLPANEHKQLVVIDFEYASANTPGLEFANHFSEWCYNYHDPETPWACNTRDYPTPKEQHRFISAYVSHRSHLGGRPSASPLVSPDTPPSSTGAPGLTPFSIGAPAMTSKWPSYPEGEKPPGDIVEAEVQSLMREARLWRAANSAQWVAWGIVQAKVPAAEREILDPASVEAVEAEILSDQTEMDNTLEQVGGFDYLAYAQDRALFFWADMLSLGLFEDDQLPEELLGYVKAHRVNDTRLESNIKYP</sequence>
<dbReference type="SUPFAM" id="SSF56112">
    <property type="entry name" value="Protein kinase-like (PK-like)"/>
    <property type="match status" value="1"/>
</dbReference>
<evidence type="ECO:0000256" key="1">
    <source>
        <dbReference type="ARBA" id="ARBA00038211"/>
    </source>
</evidence>
<feature type="compositionally biased region" description="Polar residues" evidence="2">
    <location>
        <begin position="53"/>
        <end position="72"/>
    </location>
</feature>
<dbReference type="PANTHER" id="PTHR22603:SF93">
    <property type="entry name" value="RE24176P"/>
    <property type="match status" value="1"/>
</dbReference>
<accession>A0A232M371</accession>
<dbReference type="Gene3D" id="3.30.200.20">
    <property type="entry name" value="Phosphorylase Kinase, domain 1"/>
    <property type="match status" value="1"/>
</dbReference>
<name>A0A232M371_9EURO</name>
<dbReference type="GO" id="GO:0004103">
    <property type="term" value="F:choline kinase activity"/>
    <property type="evidence" value="ECO:0007669"/>
    <property type="project" value="TreeGrafter"/>
</dbReference>